<organism evidence="3 4">
    <name type="scientific">Kwoniella mangroviensis CBS 10435</name>
    <dbReference type="NCBI Taxonomy" id="1331196"/>
    <lineage>
        <taxon>Eukaryota</taxon>
        <taxon>Fungi</taxon>
        <taxon>Dikarya</taxon>
        <taxon>Basidiomycota</taxon>
        <taxon>Agaricomycotina</taxon>
        <taxon>Tremellomycetes</taxon>
        <taxon>Tremellales</taxon>
        <taxon>Cryptococcaceae</taxon>
        <taxon>Kwoniella</taxon>
    </lineage>
</organism>
<keyword evidence="4" id="KW-1185">Reference proteome</keyword>
<feature type="domain" description="C2H2-type" evidence="2">
    <location>
        <begin position="108"/>
        <end position="130"/>
    </location>
</feature>
<feature type="compositionally biased region" description="Basic residues" evidence="1">
    <location>
        <begin position="424"/>
        <end position="435"/>
    </location>
</feature>
<dbReference type="AlphaFoldDB" id="A0A1B9IU86"/>
<evidence type="ECO:0000256" key="1">
    <source>
        <dbReference type="SAM" id="MobiDB-lite"/>
    </source>
</evidence>
<dbReference type="SMART" id="SM00355">
    <property type="entry name" value="ZnF_C2H2"/>
    <property type="match status" value="3"/>
</dbReference>
<feature type="region of interest" description="Disordered" evidence="1">
    <location>
        <begin position="422"/>
        <end position="441"/>
    </location>
</feature>
<dbReference type="InterPro" id="IPR013087">
    <property type="entry name" value="Znf_C2H2_type"/>
</dbReference>
<protein>
    <recommendedName>
        <fullName evidence="2">C2H2-type domain-containing protein</fullName>
    </recommendedName>
</protein>
<proteinExistence type="predicted"/>
<evidence type="ECO:0000259" key="2">
    <source>
        <dbReference type="PROSITE" id="PS00028"/>
    </source>
</evidence>
<sequence length="514" mass="58367">MFSSKGSPEFSIIPPNISTSPYKPFRPSKKPVSTFGSLDAFDGSNAQAGPSRIRAQSGFETPLNLPDPFLTKLDPFTSNQHGVVDIQQSVEDAQILKRSKEQFGSYTCRIERCKAILGNYEILLKHVDKHLQKMHAHTYQEDIQDNDDDNFFSRRRPRYNCPWGTCKQDEHDIERLKRHIEVVHLAPELRCPFKGCNDKLYKPGYGISSISYHSQRHRIPWEESSFQPSFLNSYLPVNPSPPLPDIVLPAYMISHPPILPRGQIQPKSKTRTPSPPYVPIPSIPRYIYEEDDFFIPSTPKSGKTGSNKSPPTFRKMEHPILPNRNDDTNPFFPLCGEAISYDSTGTFSGSIFPSTVPPEGDEDRERDSMGNFIVPSASEDGAVQLQIRKKLPNKIGKMGLGRPKLGVPADVFEWHRKQKEMRMKNQKLKDRKGKGKTTEISSDEKMDLGDLQVTAVIAEEKLKELKLNLKKCHPDSIRSSALRFASRKTGRSVGVDVWKEVIRFENEGRYWGEL</sequence>
<evidence type="ECO:0000313" key="4">
    <source>
        <dbReference type="Proteomes" id="UP000092583"/>
    </source>
</evidence>
<accession>A0A1B9IU86</accession>
<dbReference type="PROSITE" id="PS00028">
    <property type="entry name" value="ZINC_FINGER_C2H2_1"/>
    <property type="match status" value="1"/>
</dbReference>
<dbReference type="Proteomes" id="UP000092583">
    <property type="component" value="Unassembled WGS sequence"/>
</dbReference>
<dbReference type="OrthoDB" id="2565349at2759"/>
<reference evidence="4" key="2">
    <citation type="submission" date="2013-12" db="EMBL/GenBank/DDBJ databases">
        <title>Evolution of pathogenesis and genome organization in the Tremellales.</title>
        <authorList>
            <person name="Cuomo C."/>
            <person name="Litvintseva A."/>
            <person name="Heitman J."/>
            <person name="Chen Y."/>
            <person name="Sun S."/>
            <person name="Springer D."/>
            <person name="Dromer F."/>
            <person name="Young S."/>
            <person name="Zeng Q."/>
            <person name="Chapman S."/>
            <person name="Gujja S."/>
            <person name="Saif S."/>
            <person name="Birren B."/>
        </authorList>
    </citation>
    <scope>NUCLEOTIDE SEQUENCE [LARGE SCALE GENOMIC DNA]</scope>
    <source>
        <strain evidence="4">CBS 10435</strain>
    </source>
</reference>
<name>A0A1B9IU86_9TREE</name>
<gene>
    <name evidence="3" type="ORF">L486_03482</name>
</gene>
<reference evidence="3 4" key="1">
    <citation type="submission" date="2013-07" db="EMBL/GenBank/DDBJ databases">
        <title>The Genome Sequence of Kwoniella mangroviensis CBS10435.</title>
        <authorList>
            <consortium name="The Broad Institute Genome Sequencing Platform"/>
            <person name="Cuomo C."/>
            <person name="Litvintseva A."/>
            <person name="Chen Y."/>
            <person name="Heitman J."/>
            <person name="Sun S."/>
            <person name="Springer D."/>
            <person name="Dromer F."/>
            <person name="Young S.K."/>
            <person name="Zeng Q."/>
            <person name="Gargeya S."/>
            <person name="Fitzgerald M."/>
            <person name="Abouelleil A."/>
            <person name="Alvarado L."/>
            <person name="Berlin A.M."/>
            <person name="Chapman S.B."/>
            <person name="Dewar J."/>
            <person name="Goldberg J."/>
            <person name="Griggs A."/>
            <person name="Gujja S."/>
            <person name="Hansen M."/>
            <person name="Howarth C."/>
            <person name="Imamovic A."/>
            <person name="Larimer J."/>
            <person name="McCowan C."/>
            <person name="Murphy C."/>
            <person name="Pearson M."/>
            <person name="Priest M."/>
            <person name="Roberts A."/>
            <person name="Saif S."/>
            <person name="Shea T."/>
            <person name="Sykes S."/>
            <person name="Wortman J."/>
            <person name="Nusbaum C."/>
            <person name="Birren B."/>
        </authorList>
    </citation>
    <scope>NUCLEOTIDE SEQUENCE [LARGE SCALE GENOMIC DNA]</scope>
    <source>
        <strain evidence="3 4">CBS 10435</strain>
    </source>
</reference>
<dbReference type="EMBL" id="KI669461">
    <property type="protein sequence ID" value="OCF58984.1"/>
    <property type="molecule type" value="Genomic_DNA"/>
</dbReference>
<evidence type="ECO:0000313" key="3">
    <source>
        <dbReference type="EMBL" id="OCF58984.1"/>
    </source>
</evidence>